<gene>
    <name evidence="2" type="ORF">Cboi02_000434200</name>
</gene>
<evidence type="ECO:0000313" key="2">
    <source>
        <dbReference type="EMBL" id="GME74236.1"/>
    </source>
</evidence>
<dbReference type="Gene3D" id="1.25.40.60">
    <property type="match status" value="1"/>
</dbReference>
<dbReference type="PIRSF" id="PIRSF005715">
    <property type="entry name" value="VPS45_Sec1"/>
    <property type="match status" value="1"/>
</dbReference>
<dbReference type="InterPro" id="IPR043154">
    <property type="entry name" value="Sec-1-like_dom1"/>
</dbReference>
<sequence length="635" mass="72834">MDLIKVAQNYLNNILLKSANPSISNNDLNATANNEIRVLLLDKHTSPIISLITTQSELLKHDIYLIDTLENISIRDKMRHLKCICFLKPTDETISLLTQEISNPKYKSYEIYFNNIISKTRLERLAESDDLEIITKIVEIFEDYYTIIKDLYSLELNYPENTIYNISSMDSWNSNQFNSSVESLISLILSLNSKPIIRYENNSKMCSKLASSLIYEINSNQQLFDFKQNHSISNDYIEPDTPPLLLILDRKNDPITPLLIPWTFQSMVHELIGIKKNTVDMANLTKVTDELKTVILSPEQDTFFRESMYLNFGDLSEKIKNYVNQYKQKTKLSSNVDTLQDMKKFLENYPEFRKFSLNVAKHMALASELDKQINLNRLWEISELEQSISCSDNHNSDIIELERLLLNEPNDDQRRSGIPLTPITDDHKLRLVSLYALRYENHTNNQLSKFIQILIKQNITHDKLKFIDIILSNSGISKRLGENDSNDNSIFAKATSNFIAGFKNHNESDNVYMQHIPRIEEIISKSVRGKLNDKLYPSLVPNGINNISNSNQPNLEKSQDIIIFIVGGCTYEEARVINNLNQTNKNVRVVLGGNCIHNTKSFVDELTNVGAHWGGVRKIVPLSVNSTTNATRSIL</sequence>
<comment type="similarity">
    <text evidence="1">Belongs to the STXBP/unc-18/SEC1 family.</text>
</comment>
<accession>A0A9W6T3D3</accession>
<dbReference type="InterPro" id="IPR027482">
    <property type="entry name" value="Sec1-like_dom2"/>
</dbReference>
<dbReference type="InterPro" id="IPR036045">
    <property type="entry name" value="Sec1-like_sf"/>
</dbReference>
<name>A0A9W6T3D3_CANBO</name>
<dbReference type="Gene3D" id="3.40.50.2060">
    <property type="match status" value="1"/>
</dbReference>
<dbReference type="InterPro" id="IPR043127">
    <property type="entry name" value="Sec-1-like_dom3a"/>
</dbReference>
<proteinExistence type="inferred from homology"/>
<dbReference type="Pfam" id="PF00995">
    <property type="entry name" value="Sec1"/>
    <property type="match status" value="1"/>
</dbReference>
<dbReference type="InterPro" id="IPR001619">
    <property type="entry name" value="Sec1-like"/>
</dbReference>
<organism evidence="2 3">
    <name type="scientific">Candida boidinii</name>
    <name type="common">Yeast</name>
    <dbReference type="NCBI Taxonomy" id="5477"/>
    <lineage>
        <taxon>Eukaryota</taxon>
        <taxon>Fungi</taxon>
        <taxon>Dikarya</taxon>
        <taxon>Ascomycota</taxon>
        <taxon>Saccharomycotina</taxon>
        <taxon>Pichiomycetes</taxon>
        <taxon>Pichiales</taxon>
        <taxon>Pichiaceae</taxon>
        <taxon>Ogataea</taxon>
        <taxon>Ogataea/Candida clade</taxon>
    </lineage>
</organism>
<evidence type="ECO:0000256" key="1">
    <source>
        <dbReference type="ARBA" id="ARBA00009884"/>
    </source>
</evidence>
<dbReference type="PANTHER" id="PTHR11679">
    <property type="entry name" value="VESICLE PROTEIN SORTING-ASSOCIATED"/>
    <property type="match status" value="1"/>
</dbReference>
<dbReference type="Proteomes" id="UP001165120">
    <property type="component" value="Unassembled WGS sequence"/>
</dbReference>
<comment type="caution">
    <text evidence="2">The sequence shown here is derived from an EMBL/GenBank/DDBJ whole genome shotgun (WGS) entry which is preliminary data.</text>
</comment>
<reference evidence="2" key="1">
    <citation type="submission" date="2023-04" db="EMBL/GenBank/DDBJ databases">
        <title>Candida boidinii NBRC 10035.</title>
        <authorList>
            <person name="Ichikawa N."/>
            <person name="Sato H."/>
            <person name="Tonouchi N."/>
        </authorList>
    </citation>
    <scope>NUCLEOTIDE SEQUENCE</scope>
    <source>
        <strain evidence="2">NBRC 10035</strain>
    </source>
</reference>
<dbReference type="SUPFAM" id="SSF56815">
    <property type="entry name" value="Sec1/munc18-like (SM) proteins"/>
    <property type="match status" value="1"/>
</dbReference>
<dbReference type="Gene3D" id="3.40.50.1910">
    <property type="match status" value="1"/>
</dbReference>
<keyword evidence="3" id="KW-1185">Reference proteome</keyword>
<dbReference type="GO" id="GO:0016192">
    <property type="term" value="P:vesicle-mediated transport"/>
    <property type="evidence" value="ECO:0007669"/>
    <property type="project" value="InterPro"/>
</dbReference>
<dbReference type="EMBL" id="BSXN01001724">
    <property type="protein sequence ID" value="GME74236.1"/>
    <property type="molecule type" value="Genomic_DNA"/>
</dbReference>
<protein>
    <submittedName>
        <fullName evidence="2">Unnamed protein product</fullName>
    </submittedName>
</protein>
<dbReference type="Gene3D" id="3.90.830.10">
    <property type="entry name" value="Syntaxin Binding Protein 1, Chain A, domain 2"/>
    <property type="match status" value="1"/>
</dbReference>
<evidence type="ECO:0000313" key="3">
    <source>
        <dbReference type="Proteomes" id="UP001165120"/>
    </source>
</evidence>
<dbReference type="AlphaFoldDB" id="A0A9W6T3D3"/>